<dbReference type="RefSeq" id="WP_013009690.1">
    <property type="nucleotide sequence ID" value="NC_013943.1"/>
</dbReference>
<dbReference type="eggNOG" id="ENOG50341J6">
    <property type="taxonomic scope" value="Bacteria"/>
</dbReference>
<accession>D4H2T4</accession>
<proteinExistence type="predicted"/>
<dbReference type="STRING" id="522772.Dacet_0345"/>
<dbReference type="Proteomes" id="UP000002012">
    <property type="component" value="Chromosome"/>
</dbReference>
<evidence type="ECO:0000256" key="1">
    <source>
        <dbReference type="SAM" id="Phobius"/>
    </source>
</evidence>
<keyword evidence="1" id="KW-1133">Transmembrane helix</keyword>
<dbReference type="KEGG" id="dap:Dacet_0345"/>
<feature type="transmembrane region" description="Helical" evidence="1">
    <location>
        <begin position="300"/>
        <end position="322"/>
    </location>
</feature>
<dbReference type="AlphaFoldDB" id="D4H2T4"/>
<sequence length="460" mass="52162" precursor="true">MKLFSADITTAGESDVAKAVILRKTRNGYHILKHYITEPENLKALSGDLPLNLSTDYFETVIGSVYLPVVKDPKTFMMLAQNKLKDQLEPGVDYLMAYRPDESTPADSFGNSSYKIYMIPASVYNRTAVIPEQDRQRTNMFTLSGFAICGISAGCFRDETVFHAFADSRKILVTVSRNETVLYTRDMEYQTGEPGQTDNIFYESLHLTYLFVVNNVQVDVERVVLSGLLAEREGLSAMLFAFNEVTQSVIIPSKLINGCGREELHRFMLPISLCMLEDDYDFTPIKYKETRAYNLLKSCAGIILLLMAFIIAYLDVITYADLDKLKDRYSREVAVLGADAKQYAANFRDVEDEKYGLYYLSQIQKYKSGAFDIYKDTAELIDTGDYAHVVFSTDEQNRPAVMLRGTVSYSGLKDIDRHQHLIKEEINKLDASGIYKVSNGSRYNMEKQTGDIRLLVEHAK</sequence>
<evidence type="ECO:0000313" key="2">
    <source>
        <dbReference type="EMBL" id="ADD67145.1"/>
    </source>
</evidence>
<name>D4H2T4_DENA2</name>
<dbReference type="EMBL" id="CP001968">
    <property type="protein sequence ID" value="ADD67145.1"/>
    <property type="molecule type" value="Genomic_DNA"/>
</dbReference>
<dbReference type="InParanoid" id="D4H2T4"/>
<keyword evidence="3" id="KW-1185">Reference proteome</keyword>
<organism evidence="2 3">
    <name type="scientific">Denitrovibrio acetiphilus (strain DSM 12809 / NBRC 114555 / N2460)</name>
    <dbReference type="NCBI Taxonomy" id="522772"/>
    <lineage>
        <taxon>Bacteria</taxon>
        <taxon>Pseudomonadati</taxon>
        <taxon>Deferribacterota</taxon>
        <taxon>Deferribacteres</taxon>
        <taxon>Deferribacterales</taxon>
        <taxon>Geovibrionaceae</taxon>
        <taxon>Denitrovibrio</taxon>
    </lineage>
</organism>
<keyword evidence="1" id="KW-0472">Membrane</keyword>
<dbReference type="PaxDb" id="522772-Dacet_0345"/>
<evidence type="ECO:0008006" key="4">
    <source>
        <dbReference type="Google" id="ProtNLM"/>
    </source>
</evidence>
<keyword evidence="1" id="KW-0812">Transmembrane</keyword>
<evidence type="ECO:0000313" key="3">
    <source>
        <dbReference type="Proteomes" id="UP000002012"/>
    </source>
</evidence>
<protein>
    <recommendedName>
        <fullName evidence="4">Fimbrial assembly family protein</fullName>
    </recommendedName>
</protein>
<dbReference type="OrthoDB" id="10002176at2"/>
<gene>
    <name evidence="2" type="ordered locus">Dacet_0345</name>
</gene>
<dbReference type="HOGENOM" id="CLU_594127_0_0_0"/>
<reference evidence="2 3" key="1">
    <citation type="journal article" date="2010" name="Stand. Genomic Sci.">
        <title>Complete genome sequence of Denitrovibrio acetiphilus type strain (N2460).</title>
        <authorList>
            <person name="Kiss H."/>
            <person name="Lang E."/>
            <person name="Lapidus A."/>
            <person name="Copeland A."/>
            <person name="Nolan M."/>
            <person name="Glavina Del Rio T."/>
            <person name="Chen F."/>
            <person name="Lucas S."/>
            <person name="Tice H."/>
            <person name="Cheng J.F."/>
            <person name="Han C."/>
            <person name="Goodwin L."/>
            <person name="Pitluck S."/>
            <person name="Liolios K."/>
            <person name="Pati A."/>
            <person name="Ivanova N."/>
            <person name="Mavromatis K."/>
            <person name="Chen A."/>
            <person name="Palaniappan K."/>
            <person name="Land M."/>
            <person name="Hauser L."/>
            <person name="Chang Y.J."/>
            <person name="Jeffries C.D."/>
            <person name="Detter J.C."/>
            <person name="Brettin T."/>
            <person name="Spring S."/>
            <person name="Rohde M."/>
            <person name="Goker M."/>
            <person name="Woyke T."/>
            <person name="Bristow J."/>
            <person name="Eisen J.A."/>
            <person name="Markowitz V."/>
            <person name="Hugenholtz P."/>
            <person name="Kyrpides N.C."/>
            <person name="Klenk H.P."/>
        </authorList>
    </citation>
    <scope>NUCLEOTIDE SEQUENCE [LARGE SCALE GENOMIC DNA]</scope>
    <source>
        <strain evidence="3">DSM 12809 / NBRC 114555 / N2460</strain>
    </source>
</reference>